<reference evidence="5" key="1">
    <citation type="submission" date="2023-01" db="EMBL/GenBank/DDBJ databases">
        <title>Genome assembly of the deep-sea coral Lophelia pertusa.</title>
        <authorList>
            <person name="Herrera S."/>
            <person name="Cordes E."/>
        </authorList>
    </citation>
    <scope>NUCLEOTIDE SEQUENCE</scope>
    <source>
        <strain evidence="5">USNM1676648</strain>
        <tissue evidence="5">Polyp</tissue>
    </source>
</reference>
<dbReference type="InterPro" id="IPR030490">
    <property type="entry name" value="TIMP_CS"/>
</dbReference>
<dbReference type="OrthoDB" id="6041373at2759"/>
<keyword evidence="4" id="KW-0732">Signal</keyword>
<comment type="caution">
    <text evidence="5">The sequence shown here is derived from an EMBL/GenBank/DDBJ whole genome shotgun (WGS) entry which is preliminary data.</text>
</comment>
<dbReference type="GO" id="GO:0002020">
    <property type="term" value="F:protease binding"/>
    <property type="evidence" value="ECO:0007669"/>
    <property type="project" value="TreeGrafter"/>
</dbReference>
<evidence type="ECO:0000313" key="6">
    <source>
        <dbReference type="Proteomes" id="UP001163046"/>
    </source>
</evidence>
<dbReference type="Proteomes" id="UP001163046">
    <property type="component" value="Unassembled WGS sequence"/>
</dbReference>
<evidence type="ECO:0000313" key="5">
    <source>
        <dbReference type="EMBL" id="KAJ7363313.1"/>
    </source>
</evidence>
<dbReference type="Pfam" id="PF00965">
    <property type="entry name" value="TIMP"/>
    <property type="match status" value="1"/>
</dbReference>
<keyword evidence="6" id="KW-1185">Reference proteome</keyword>
<keyword evidence="3" id="KW-0479">Metal-binding</keyword>
<accession>A0A9W9YQW3</accession>
<organism evidence="5 6">
    <name type="scientific">Desmophyllum pertusum</name>
    <dbReference type="NCBI Taxonomy" id="174260"/>
    <lineage>
        <taxon>Eukaryota</taxon>
        <taxon>Metazoa</taxon>
        <taxon>Cnidaria</taxon>
        <taxon>Anthozoa</taxon>
        <taxon>Hexacorallia</taxon>
        <taxon>Scleractinia</taxon>
        <taxon>Caryophylliina</taxon>
        <taxon>Caryophylliidae</taxon>
        <taxon>Desmophyllum</taxon>
    </lineage>
</organism>
<dbReference type="InterPro" id="IPR008993">
    <property type="entry name" value="TIMP-like_OB-fold"/>
</dbReference>
<name>A0A9W9YQW3_9CNID</name>
<proteinExistence type="predicted"/>
<evidence type="ECO:0000256" key="1">
    <source>
        <dbReference type="ARBA" id="ARBA00004613"/>
    </source>
</evidence>
<evidence type="ECO:0000256" key="2">
    <source>
        <dbReference type="ARBA" id="ARBA00022525"/>
    </source>
</evidence>
<dbReference type="GO" id="GO:0046872">
    <property type="term" value="F:metal ion binding"/>
    <property type="evidence" value="ECO:0007669"/>
    <property type="project" value="UniProtKB-KW"/>
</dbReference>
<feature type="chain" id="PRO_5040800995" evidence="4">
    <location>
        <begin position="20"/>
        <end position="71"/>
    </location>
</feature>
<keyword evidence="2" id="KW-0964">Secreted</keyword>
<evidence type="ECO:0000256" key="4">
    <source>
        <dbReference type="SAM" id="SignalP"/>
    </source>
</evidence>
<protein>
    <submittedName>
        <fullName evidence="5">Negative regulation of trophoblast cell migration</fullName>
    </submittedName>
</protein>
<dbReference type="PANTHER" id="PTHR11844">
    <property type="entry name" value="METALLOPROTEASE INHIBITOR"/>
    <property type="match status" value="1"/>
</dbReference>
<dbReference type="PANTHER" id="PTHR11844:SF33">
    <property type="entry name" value="TISSUE INHIBITOR OF METALLOPROTEINASE"/>
    <property type="match status" value="1"/>
</dbReference>
<dbReference type="GO" id="GO:0005615">
    <property type="term" value="C:extracellular space"/>
    <property type="evidence" value="ECO:0007669"/>
    <property type="project" value="TreeGrafter"/>
</dbReference>
<gene>
    <name evidence="5" type="primary">TIMP1_1</name>
    <name evidence="5" type="ORF">OS493_011599</name>
</gene>
<dbReference type="GO" id="GO:0051045">
    <property type="term" value="P:negative regulation of membrane protein ectodomain proteolysis"/>
    <property type="evidence" value="ECO:0007669"/>
    <property type="project" value="TreeGrafter"/>
</dbReference>
<feature type="signal peptide" evidence="4">
    <location>
        <begin position="1"/>
        <end position="19"/>
    </location>
</feature>
<comment type="subcellular location">
    <subcellularLocation>
        <location evidence="1">Secreted</location>
    </subcellularLocation>
</comment>
<sequence>MSLIVYVALLLGFVASSKACSCMPTHPQASFCKADFVIRTKVLSQEVQGDKLVYRPANPENIQGRIKPQPD</sequence>
<evidence type="ECO:0000256" key="3">
    <source>
        <dbReference type="PIRSR" id="PIRSR601820-1"/>
    </source>
</evidence>
<dbReference type="AlphaFoldDB" id="A0A9W9YQW3"/>
<dbReference type="SUPFAM" id="SSF50242">
    <property type="entry name" value="TIMP-like"/>
    <property type="match status" value="1"/>
</dbReference>
<dbReference type="GO" id="GO:0031012">
    <property type="term" value="C:extracellular matrix"/>
    <property type="evidence" value="ECO:0007669"/>
    <property type="project" value="TreeGrafter"/>
</dbReference>
<dbReference type="EMBL" id="MU827306">
    <property type="protein sequence ID" value="KAJ7363313.1"/>
    <property type="molecule type" value="Genomic_DNA"/>
</dbReference>
<dbReference type="InterPro" id="IPR001820">
    <property type="entry name" value="TIMP"/>
</dbReference>
<dbReference type="GO" id="GO:0008191">
    <property type="term" value="F:metalloendopeptidase inhibitor activity"/>
    <property type="evidence" value="ECO:0007669"/>
    <property type="project" value="InterPro"/>
</dbReference>
<keyword evidence="3" id="KW-0862">Zinc</keyword>
<dbReference type="PROSITE" id="PS00288">
    <property type="entry name" value="TIMP"/>
    <property type="match status" value="1"/>
</dbReference>
<dbReference type="Gene3D" id="2.40.50.120">
    <property type="match status" value="1"/>
</dbReference>
<feature type="binding site" evidence="3">
    <location>
        <position position="20"/>
    </location>
    <ligand>
        <name>Zn(2+)</name>
        <dbReference type="ChEBI" id="CHEBI:29105"/>
        <note>ligand shared with metalloproteinase partner</note>
    </ligand>
</feature>